<dbReference type="SUPFAM" id="SSF51294">
    <property type="entry name" value="Hedgehog/intein (Hint) domain"/>
    <property type="match status" value="1"/>
</dbReference>
<proteinExistence type="predicted"/>
<dbReference type="InterPro" id="IPR028992">
    <property type="entry name" value="Hedgehog/Intein_dom"/>
</dbReference>
<organism evidence="3 4">
    <name type="scientific">Rhizobium tibeticum</name>
    <dbReference type="NCBI Taxonomy" id="501024"/>
    <lineage>
        <taxon>Bacteria</taxon>
        <taxon>Pseudomonadati</taxon>
        <taxon>Pseudomonadota</taxon>
        <taxon>Alphaproteobacteria</taxon>
        <taxon>Hyphomicrobiales</taxon>
        <taxon>Rhizobiaceae</taxon>
        <taxon>Rhizobium/Agrobacterium group</taxon>
        <taxon>Rhizobium</taxon>
    </lineage>
</organism>
<reference evidence="3 4" key="1">
    <citation type="submission" date="2016-10" db="EMBL/GenBank/DDBJ databases">
        <authorList>
            <person name="Varghese N."/>
            <person name="Submissions S."/>
        </authorList>
    </citation>
    <scope>NUCLEOTIDE SEQUENCE [LARGE SCALE GENOMIC DNA]</scope>
    <source>
        <strain evidence="3 4">CGMCC 1.7071</strain>
    </source>
</reference>
<gene>
    <name evidence="3" type="ORF">SAMN05216228_101386</name>
</gene>
<dbReference type="Gene3D" id="2.170.16.10">
    <property type="entry name" value="Hedgehog/Intein (Hint) domain"/>
    <property type="match status" value="1"/>
</dbReference>
<evidence type="ECO:0000313" key="4">
    <source>
        <dbReference type="Proteomes" id="UP000198939"/>
    </source>
</evidence>
<keyword evidence="4" id="KW-1185">Reference proteome</keyword>
<name>A0ABY1AN45_9HYPH</name>
<protein>
    <submittedName>
        <fullName evidence="3">Hint domain-containing protein</fullName>
    </submittedName>
</protein>
<dbReference type="EMBL" id="FOCV01000013">
    <property type="protein sequence ID" value="SEO21347.1"/>
    <property type="molecule type" value="Genomic_DNA"/>
</dbReference>
<evidence type="ECO:0000256" key="1">
    <source>
        <dbReference type="SAM" id="SignalP"/>
    </source>
</evidence>
<accession>A0ABY1AN45</accession>
<evidence type="ECO:0000259" key="2">
    <source>
        <dbReference type="Pfam" id="PF13403"/>
    </source>
</evidence>
<dbReference type="Proteomes" id="UP000198939">
    <property type="component" value="Unassembled WGS sequence"/>
</dbReference>
<sequence length="288" mass="30696">MTYLRDPNLPRNTARRRFLGVAAAAGARFASVAGIALAASSSPARAAGLHLGWRNGGGPGSGRGNSGGAGGGGGAQCFLQGTSILTDCGEKYVEDLRIGDRVTLPGGDTRAIKWVGRQVFKKGGPHWHDSVVPIRVARHALDEDTPHSDLYLSPGHALFLNGVLIRVKDLVNGTTIAPIAPHDDMTIEYYAVLLATHEVILAQGAAAETFHPSDSNRENFSNFAEYERLYAGEALEPMTSYATVLGEEGGWQHLRALLLLGASPLVPMFDPFEDACEKIDARAKELLI</sequence>
<feature type="signal peptide" evidence="1">
    <location>
        <begin position="1"/>
        <end position="38"/>
    </location>
</feature>
<feature type="chain" id="PRO_5045266693" evidence="1">
    <location>
        <begin position="39"/>
        <end position="288"/>
    </location>
</feature>
<dbReference type="InterPro" id="IPR006311">
    <property type="entry name" value="TAT_signal"/>
</dbReference>
<keyword evidence="1" id="KW-0732">Signal</keyword>
<comment type="caution">
    <text evidence="3">The sequence shown here is derived from an EMBL/GenBank/DDBJ whole genome shotgun (WGS) entry which is preliminary data.</text>
</comment>
<evidence type="ECO:0000313" key="3">
    <source>
        <dbReference type="EMBL" id="SEO21347.1"/>
    </source>
</evidence>
<dbReference type="PROSITE" id="PS51318">
    <property type="entry name" value="TAT"/>
    <property type="match status" value="1"/>
</dbReference>
<dbReference type="RefSeq" id="WP_093041208.1">
    <property type="nucleotide sequence ID" value="NZ_FOCV01000013.1"/>
</dbReference>
<dbReference type="InterPro" id="IPR036844">
    <property type="entry name" value="Hint_dom_sf"/>
</dbReference>
<feature type="domain" description="Hedgehog/Intein (Hint)" evidence="2">
    <location>
        <begin position="77"/>
        <end position="213"/>
    </location>
</feature>
<dbReference type="Pfam" id="PF13403">
    <property type="entry name" value="Hint_2"/>
    <property type="match status" value="1"/>
</dbReference>